<feature type="transmembrane region" description="Helical" evidence="7">
    <location>
        <begin position="71"/>
        <end position="90"/>
    </location>
</feature>
<feature type="transmembrane region" description="Helical" evidence="7">
    <location>
        <begin position="160"/>
        <end position="180"/>
    </location>
</feature>
<evidence type="ECO:0000259" key="8">
    <source>
        <dbReference type="PROSITE" id="PS50850"/>
    </source>
</evidence>
<dbReference type="SUPFAM" id="SSF103473">
    <property type="entry name" value="MFS general substrate transporter"/>
    <property type="match status" value="1"/>
</dbReference>
<organism evidence="9 10">
    <name type="scientific">Corynebacterium phocae</name>
    <dbReference type="NCBI Taxonomy" id="161895"/>
    <lineage>
        <taxon>Bacteria</taxon>
        <taxon>Bacillati</taxon>
        <taxon>Actinomycetota</taxon>
        <taxon>Actinomycetes</taxon>
        <taxon>Mycobacteriales</taxon>
        <taxon>Corynebacteriaceae</taxon>
        <taxon>Corynebacterium</taxon>
    </lineage>
</organism>
<feature type="transmembrane region" description="Helical" evidence="7">
    <location>
        <begin position="96"/>
        <end position="114"/>
    </location>
</feature>
<dbReference type="InterPro" id="IPR050171">
    <property type="entry name" value="MFS_Transporters"/>
</dbReference>
<keyword evidence="5 7" id="KW-1133">Transmembrane helix</keyword>
<accession>A0A1L7D221</accession>
<feature type="transmembrane region" description="Helical" evidence="7">
    <location>
        <begin position="245"/>
        <end position="264"/>
    </location>
</feature>
<keyword evidence="3" id="KW-1003">Cell membrane</keyword>
<dbReference type="InterPro" id="IPR011701">
    <property type="entry name" value="MFS"/>
</dbReference>
<protein>
    <submittedName>
        <fullName evidence="9">MFS transporter</fullName>
    </submittedName>
</protein>
<keyword evidence="6 7" id="KW-0472">Membrane</keyword>
<evidence type="ECO:0000256" key="2">
    <source>
        <dbReference type="ARBA" id="ARBA00022448"/>
    </source>
</evidence>
<dbReference type="PROSITE" id="PS50850">
    <property type="entry name" value="MFS"/>
    <property type="match status" value="1"/>
</dbReference>
<feature type="transmembrane region" description="Helical" evidence="7">
    <location>
        <begin position="271"/>
        <end position="292"/>
    </location>
</feature>
<feature type="transmembrane region" description="Helical" evidence="7">
    <location>
        <begin position="364"/>
        <end position="386"/>
    </location>
</feature>
<name>A0A1L7D221_9CORY</name>
<dbReference type="Gene3D" id="1.20.1250.20">
    <property type="entry name" value="MFS general substrate transporter like domains"/>
    <property type="match status" value="1"/>
</dbReference>
<keyword evidence="10" id="KW-1185">Reference proteome</keyword>
<proteinExistence type="predicted"/>
<dbReference type="EMBL" id="CP009249">
    <property type="protein sequence ID" value="APT92195.1"/>
    <property type="molecule type" value="Genomic_DNA"/>
</dbReference>
<dbReference type="GO" id="GO:0005886">
    <property type="term" value="C:plasma membrane"/>
    <property type="evidence" value="ECO:0007669"/>
    <property type="project" value="UniProtKB-SubCell"/>
</dbReference>
<feature type="transmembrane region" description="Helical" evidence="7">
    <location>
        <begin position="7"/>
        <end position="30"/>
    </location>
</feature>
<keyword evidence="4 7" id="KW-0812">Transmembrane</keyword>
<feature type="transmembrane region" description="Helical" evidence="7">
    <location>
        <begin position="36"/>
        <end position="59"/>
    </location>
</feature>
<evidence type="ECO:0000256" key="6">
    <source>
        <dbReference type="ARBA" id="ARBA00023136"/>
    </source>
</evidence>
<keyword evidence="2" id="KW-0813">Transport</keyword>
<gene>
    <name evidence="9" type="ORF">CPHO_04040</name>
</gene>
<evidence type="ECO:0000256" key="3">
    <source>
        <dbReference type="ARBA" id="ARBA00022475"/>
    </source>
</evidence>
<evidence type="ECO:0000256" key="7">
    <source>
        <dbReference type="SAM" id="Phobius"/>
    </source>
</evidence>
<evidence type="ECO:0000313" key="9">
    <source>
        <dbReference type="EMBL" id="APT92195.1"/>
    </source>
</evidence>
<dbReference type="PROSITE" id="PS00216">
    <property type="entry name" value="SUGAR_TRANSPORT_1"/>
    <property type="match status" value="1"/>
</dbReference>
<feature type="transmembrane region" description="Helical" evidence="7">
    <location>
        <begin position="217"/>
        <end position="239"/>
    </location>
</feature>
<reference evidence="9 10" key="1">
    <citation type="submission" date="2014-08" db="EMBL/GenBank/DDBJ databases">
        <title>Complete genome sequence of Corynebacterium phocae M408/89/1(T)(=DSM 44612(T)), isolated from the common seal (Phoca vitulina).</title>
        <authorList>
            <person name="Ruckert C."/>
            <person name="Albersmeier A."/>
            <person name="Winkler A."/>
            <person name="Kalinowski J."/>
        </authorList>
    </citation>
    <scope>NUCLEOTIDE SEQUENCE [LARGE SCALE GENOMIC DNA]</scope>
    <source>
        <strain evidence="9 10">M408/89/1</strain>
    </source>
</reference>
<feature type="transmembrane region" description="Helical" evidence="7">
    <location>
        <begin position="334"/>
        <end position="358"/>
    </location>
</feature>
<evidence type="ECO:0000313" key="10">
    <source>
        <dbReference type="Proteomes" id="UP000185491"/>
    </source>
</evidence>
<dbReference type="RefSeq" id="WP_075733428.1">
    <property type="nucleotide sequence ID" value="NZ_CP009249.1"/>
</dbReference>
<sequence length="391" mass="41286">MLKQDWFRVALGMYVVAFGANLFAPMILAYQRFTGLTALHTTFLFGFYAVGLTVALFIGGPLSDIYGRRTIIRPALLCTAAGSLLFLSGYSGNFTVLLTARLIVGVAVGLTMAAGAAWMKELSPSVAVGAQRSSVALTLGFATAPLIAGLLSQFLPLPTIAPYVVHLALTVLVIPLAWMAPASPPRALSRALPQDSSKPARRAWLPRCLATPKFIPVLAYAPWVFGSVTTAFGFLPLLVKDHTSFPIAVAGTLAFLTMGTGALVQRIARSWSAVVGLFAAAVGMGLAFVIAVNREHAWVLWLLPVAAVVLGFSYGVNMVNGLAETQALAPAAELGAATGVFYTLTYVGFFAPFLLSFVGPRMGYGATFAFGMVAAFLAMVLVTFSYRGNRG</sequence>
<evidence type="ECO:0000256" key="5">
    <source>
        <dbReference type="ARBA" id="ARBA00022989"/>
    </source>
</evidence>
<feature type="transmembrane region" description="Helical" evidence="7">
    <location>
        <begin position="135"/>
        <end position="154"/>
    </location>
</feature>
<dbReference type="InterPro" id="IPR005829">
    <property type="entry name" value="Sugar_transporter_CS"/>
</dbReference>
<dbReference type="Pfam" id="PF07690">
    <property type="entry name" value="MFS_1"/>
    <property type="match status" value="1"/>
</dbReference>
<dbReference type="PANTHER" id="PTHR23517:SF13">
    <property type="entry name" value="MAJOR FACILITATOR SUPERFAMILY MFS_1"/>
    <property type="match status" value="1"/>
</dbReference>
<dbReference type="InterPro" id="IPR020846">
    <property type="entry name" value="MFS_dom"/>
</dbReference>
<evidence type="ECO:0000256" key="1">
    <source>
        <dbReference type="ARBA" id="ARBA00004651"/>
    </source>
</evidence>
<dbReference type="STRING" id="161895.CPHO_04040"/>
<feature type="domain" description="Major facilitator superfamily (MFS) profile" evidence="8">
    <location>
        <begin position="5"/>
        <end position="390"/>
    </location>
</feature>
<dbReference type="OrthoDB" id="5242249at2"/>
<dbReference type="Proteomes" id="UP000185491">
    <property type="component" value="Chromosome"/>
</dbReference>
<comment type="subcellular location">
    <subcellularLocation>
        <location evidence="1">Cell membrane</location>
        <topology evidence="1">Multi-pass membrane protein</topology>
    </subcellularLocation>
</comment>
<dbReference type="GO" id="GO:0022857">
    <property type="term" value="F:transmembrane transporter activity"/>
    <property type="evidence" value="ECO:0007669"/>
    <property type="project" value="InterPro"/>
</dbReference>
<feature type="transmembrane region" description="Helical" evidence="7">
    <location>
        <begin position="298"/>
        <end position="322"/>
    </location>
</feature>
<dbReference type="PANTHER" id="PTHR23517">
    <property type="entry name" value="RESISTANCE PROTEIN MDTM, PUTATIVE-RELATED-RELATED"/>
    <property type="match status" value="1"/>
</dbReference>
<dbReference type="KEGG" id="cpho:CPHO_04040"/>
<dbReference type="AlphaFoldDB" id="A0A1L7D221"/>
<evidence type="ECO:0000256" key="4">
    <source>
        <dbReference type="ARBA" id="ARBA00022692"/>
    </source>
</evidence>
<dbReference type="InterPro" id="IPR036259">
    <property type="entry name" value="MFS_trans_sf"/>
</dbReference>